<organism evidence="2 3">
    <name type="scientific">Mycoplana azooxidifex</name>
    <dbReference type="NCBI Taxonomy" id="1636188"/>
    <lineage>
        <taxon>Bacteria</taxon>
        <taxon>Pseudomonadati</taxon>
        <taxon>Pseudomonadota</taxon>
        <taxon>Alphaproteobacteria</taxon>
        <taxon>Hyphomicrobiales</taxon>
        <taxon>Rhizobiaceae</taxon>
        <taxon>Mycoplana</taxon>
    </lineage>
</organism>
<dbReference type="InterPro" id="IPR011009">
    <property type="entry name" value="Kinase-like_dom_sf"/>
</dbReference>
<dbReference type="EMBL" id="JACIEE010000006">
    <property type="protein sequence ID" value="MBB3977897.1"/>
    <property type="molecule type" value="Genomic_DNA"/>
</dbReference>
<dbReference type="InterPro" id="IPR002575">
    <property type="entry name" value="Aminoglycoside_PTrfase"/>
</dbReference>
<evidence type="ECO:0000313" key="2">
    <source>
        <dbReference type="EMBL" id="MBB3977897.1"/>
    </source>
</evidence>
<dbReference type="InterPro" id="IPR051678">
    <property type="entry name" value="AGP_Transferase"/>
</dbReference>
<protein>
    <recommendedName>
        <fullName evidence="1">Aminoglycoside phosphotransferase domain-containing protein</fullName>
    </recommendedName>
</protein>
<accession>A0A7W6GK30</accession>
<name>A0A7W6GK30_9HYPH</name>
<dbReference type="SUPFAM" id="SSF56112">
    <property type="entry name" value="Protein kinase-like (PK-like)"/>
    <property type="match status" value="1"/>
</dbReference>
<gene>
    <name evidence="2" type="ORF">GGQ64_003111</name>
</gene>
<dbReference type="AlphaFoldDB" id="A0A7W6GK30"/>
<dbReference type="RefSeq" id="WP_183805809.1">
    <property type="nucleotide sequence ID" value="NZ_JACIEE010000006.1"/>
</dbReference>
<feature type="domain" description="Aminoglycoside phosphotransferase" evidence="1">
    <location>
        <begin position="32"/>
        <end position="230"/>
    </location>
</feature>
<keyword evidence="3" id="KW-1185">Reference proteome</keyword>
<evidence type="ECO:0000259" key="1">
    <source>
        <dbReference type="Pfam" id="PF01636"/>
    </source>
</evidence>
<comment type="caution">
    <text evidence="2">The sequence shown here is derived from an EMBL/GenBank/DDBJ whole genome shotgun (WGS) entry which is preliminary data.</text>
</comment>
<dbReference type="Pfam" id="PF01636">
    <property type="entry name" value="APH"/>
    <property type="match status" value="1"/>
</dbReference>
<proteinExistence type="predicted"/>
<dbReference type="PANTHER" id="PTHR21310">
    <property type="entry name" value="AMINOGLYCOSIDE PHOSPHOTRANSFERASE-RELATED-RELATED"/>
    <property type="match status" value="1"/>
</dbReference>
<reference evidence="2 3" key="1">
    <citation type="submission" date="2020-08" db="EMBL/GenBank/DDBJ databases">
        <title>Genomic Encyclopedia of Type Strains, Phase IV (KMG-IV): sequencing the most valuable type-strain genomes for metagenomic binning, comparative biology and taxonomic classification.</title>
        <authorList>
            <person name="Goeker M."/>
        </authorList>
    </citation>
    <scope>NUCLEOTIDE SEQUENCE [LARGE SCALE GENOMIC DNA]</scope>
    <source>
        <strain evidence="2 3">DSM 100211</strain>
    </source>
</reference>
<evidence type="ECO:0000313" key="3">
    <source>
        <dbReference type="Proteomes" id="UP000574761"/>
    </source>
</evidence>
<dbReference type="Proteomes" id="UP000574761">
    <property type="component" value="Unassembled WGS sequence"/>
</dbReference>
<dbReference type="Gene3D" id="3.90.1200.10">
    <property type="match status" value="1"/>
</dbReference>
<sequence>MKSAHPSISELLGGHADVLHRKWRFHLQKRIVKLNGRTYVLYRFRFRHAMARFEEALSRLERAGLSVQTICARTSSLGERLRYGNWLALSYLPGQPLERRPDEQSLTSLGQTMARLNSLDGEPRRALFQRRHPTLPHEDYLAAEGSLTDAQRDWIRASLARLEMLAATQLTHGDLHSANIIVDADRSVGLIDYELLAYDLSGIELAATLLRPFCRNERTRRALLRAYMTSCPPELRQAWRENSRDFIFAAAARLALSRQDRVSHIERRERFLSLRRLLPFGRDKASHDRVRESHRKIVRAAQRNEAYYQSVARVMVRVCIRRPGIGPVALLKICDQRYRKARGATTRRPR</sequence>